<dbReference type="EMBL" id="CP003639">
    <property type="protein sequence ID" value="AFM41623.1"/>
    <property type="molecule type" value="Genomic_DNA"/>
</dbReference>
<dbReference type="RefSeq" id="WP_014827619.1">
    <property type="nucleotide sequence ID" value="NC_018068.1"/>
</dbReference>
<dbReference type="Proteomes" id="UP000002892">
    <property type="component" value="Chromosome"/>
</dbReference>
<keyword evidence="2" id="KW-1185">Reference proteome</keyword>
<dbReference type="OrthoDB" id="268235at2"/>
<evidence type="ECO:0000313" key="1">
    <source>
        <dbReference type="EMBL" id="AFM41623.1"/>
    </source>
</evidence>
<evidence type="ECO:0000313" key="2">
    <source>
        <dbReference type="Proteomes" id="UP000002892"/>
    </source>
</evidence>
<dbReference type="AlphaFoldDB" id="I4D749"/>
<dbReference type="eggNOG" id="COG4886">
    <property type="taxonomic scope" value="Bacteria"/>
</dbReference>
<dbReference type="KEGG" id="dai:Desaci_2691"/>
<name>I4D749_DESAJ</name>
<dbReference type="HOGENOM" id="CLU_862557_0_0_9"/>
<sequence length="322" mass="37725">MYITSDPKDKVYKDLLDLAFSECEQFILVVRQNARQGDIPSETMNNVLKGLSTFLIEKKEQYEWPGTRLWSGRDCFGRQQKPALVYYYRTQDGAKKILLDAANSLYSWLQPNLLEDLSFIKKQKPWLISTSHERQAYFETDDEYEIKKIESIKGLEVKTRESIRKNRPKVIYVNDPLNLECVFCKGNLHEGDIAPERSFVCMGCINNGLAICNVDRRIFDPQKINKDDLRIQDTQTLKIGEFDLLEYINKDFLDRKGGLCSKKCFHLFYLNQCIKHLQTYLNLASDNDETTSEIINEIRNNEVNQYILKNKIKQLETIKLIY</sequence>
<protein>
    <submittedName>
        <fullName evidence="1">Uncharacterized protein</fullName>
    </submittedName>
</protein>
<reference evidence="1 2" key="1">
    <citation type="journal article" date="2012" name="J. Bacteriol.">
        <title>Complete genome sequences of Desulfosporosinus orientis DSM765T, Desulfosporosinus youngiae DSM17734T, Desulfosporosinus meridiei DSM13257T, and Desulfosporosinus acidiphilus DSM22704T.</title>
        <authorList>
            <person name="Pester M."/>
            <person name="Brambilla E."/>
            <person name="Alazard D."/>
            <person name="Rattei T."/>
            <person name="Weinmaier T."/>
            <person name="Han J."/>
            <person name="Lucas S."/>
            <person name="Lapidus A."/>
            <person name="Cheng J.F."/>
            <person name="Goodwin L."/>
            <person name="Pitluck S."/>
            <person name="Peters L."/>
            <person name="Ovchinnikova G."/>
            <person name="Teshima H."/>
            <person name="Detter J.C."/>
            <person name="Han C.S."/>
            <person name="Tapia R."/>
            <person name="Land M.L."/>
            <person name="Hauser L."/>
            <person name="Kyrpides N.C."/>
            <person name="Ivanova N.N."/>
            <person name="Pagani I."/>
            <person name="Huntmann M."/>
            <person name="Wei C.L."/>
            <person name="Davenport K.W."/>
            <person name="Daligault H."/>
            <person name="Chain P.S."/>
            <person name="Chen A."/>
            <person name="Mavromatis K."/>
            <person name="Markowitz V."/>
            <person name="Szeto E."/>
            <person name="Mikhailova N."/>
            <person name="Pati A."/>
            <person name="Wagner M."/>
            <person name="Woyke T."/>
            <person name="Ollivier B."/>
            <person name="Klenk H.P."/>
            <person name="Spring S."/>
            <person name="Loy A."/>
        </authorList>
    </citation>
    <scope>NUCLEOTIDE SEQUENCE [LARGE SCALE GENOMIC DNA]</scope>
    <source>
        <strain evidence="2">DSM 22704 / JCM 16185 / SJ4</strain>
    </source>
</reference>
<dbReference type="STRING" id="646529.Desaci_2691"/>
<accession>I4D749</accession>
<organism evidence="1 2">
    <name type="scientific">Desulfosporosinus acidiphilus (strain DSM 22704 / JCM 16185 / SJ4)</name>
    <dbReference type="NCBI Taxonomy" id="646529"/>
    <lineage>
        <taxon>Bacteria</taxon>
        <taxon>Bacillati</taxon>
        <taxon>Bacillota</taxon>
        <taxon>Clostridia</taxon>
        <taxon>Eubacteriales</taxon>
        <taxon>Desulfitobacteriaceae</taxon>
        <taxon>Desulfosporosinus</taxon>
    </lineage>
</organism>
<gene>
    <name evidence="1" type="ordered locus">Desaci_2691</name>
</gene>
<proteinExistence type="predicted"/>